<name>A0ABT1G8J4_9GAMM</name>
<feature type="domain" description="GmrSD restriction endonucleases N-terminal" evidence="1">
    <location>
        <begin position="4"/>
        <end position="223"/>
    </location>
</feature>
<dbReference type="Pfam" id="PF03235">
    <property type="entry name" value="GmrSD_N"/>
    <property type="match status" value="1"/>
</dbReference>
<dbReference type="PANTHER" id="PTHR35149:SF1">
    <property type="entry name" value="DUF5655 DOMAIN-CONTAINING PROTEIN"/>
    <property type="match status" value="1"/>
</dbReference>
<organism evidence="3 4">
    <name type="scientific">Natronospira proteinivora</name>
    <dbReference type="NCBI Taxonomy" id="1807133"/>
    <lineage>
        <taxon>Bacteria</taxon>
        <taxon>Pseudomonadati</taxon>
        <taxon>Pseudomonadota</taxon>
        <taxon>Gammaproteobacteria</taxon>
        <taxon>Natronospirales</taxon>
        <taxon>Natronospiraceae</taxon>
        <taxon>Natronospira</taxon>
    </lineage>
</organism>
<dbReference type="InterPro" id="IPR004919">
    <property type="entry name" value="GmrSD_N"/>
</dbReference>
<dbReference type="RefSeq" id="WP_253448088.1">
    <property type="nucleotide sequence ID" value="NZ_JALJYF010000002.1"/>
</dbReference>
<accession>A0ABT1G8J4</accession>
<evidence type="ECO:0000259" key="1">
    <source>
        <dbReference type="Pfam" id="PF03235"/>
    </source>
</evidence>
<keyword evidence="4" id="KW-1185">Reference proteome</keyword>
<dbReference type="InterPro" id="IPR011089">
    <property type="entry name" value="GmrSD_C"/>
</dbReference>
<protein>
    <recommendedName>
        <fullName evidence="5">DUF262 domain-containing protein</fullName>
    </recommendedName>
</protein>
<proteinExistence type="predicted"/>
<evidence type="ECO:0000313" key="3">
    <source>
        <dbReference type="EMBL" id="MCP1727614.1"/>
    </source>
</evidence>
<evidence type="ECO:0000259" key="2">
    <source>
        <dbReference type="Pfam" id="PF07510"/>
    </source>
</evidence>
<gene>
    <name evidence="3" type="ORF">J2T60_001614</name>
</gene>
<dbReference type="EMBL" id="JALJYF010000002">
    <property type="protein sequence ID" value="MCP1727614.1"/>
    <property type="molecule type" value="Genomic_DNA"/>
</dbReference>
<evidence type="ECO:0000313" key="4">
    <source>
        <dbReference type="Proteomes" id="UP001523550"/>
    </source>
</evidence>
<dbReference type="PANTHER" id="PTHR35149">
    <property type="entry name" value="SLL5132 PROTEIN"/>
    <property type="match status" value="1"/>
</dbReference>
<evidence type="ECO:0008006" key="5">
    <source>
        <dbReference type="Google" id="ProtNLM"/>
    </source>
</evidence>
<comment type="caution">
    <text evidence="3">The sequence shown here is derived from an EMBL/GenBank/DDBJ whole genome shotgun (WGS) entry which is preliminary data.</text>
</comment>
<sequence>MEGLIQVIRQRLFVIPHNQRGFSWETRHVKEFLGDLELVGNRYHYMGPIIITTVDDGDIQEKDYNVTKKVILEDGQQRITACFFLLNAIFRRLKELDASDADLEEFKRVLTYNMGGALSLRIENENDALNMCLNHCVDIARSSPMPESRTAPMNNMLDVKVWSENFFSDKDHSECLMWKNKILNQARFILVDLRAENIDRYLTFDAINSRGLPLSQFDKIKNFSILVSNRREANLDAESQWYKSLEELDRYGVGGRSHEESFVNEIYNVYHQVKVSQSDVHSEFVKRYRGLLEDSEASKESNFLGFVNIWSSYAKSFGFITSKKRSKLCVNESTFRAGVWLRTLDNLELSTITRALLVTGHMKFSSLDFERLAEACEKYTFRVHAVMGRRIDRNATKIIGLAHEVLRNDKDIEFVLRELCALTVEDAPLKSVIHQLCSGEPKYPFDPTVSGWAYCYYFLYEYELSVSPEGVSPMEWRVKPAEKKNTIEHILPQQHRDAGWWEAHWPEEAKADKYKHRLGNLSLTAGNHFLARKSIERKISDESGAYSFTSTNATNSEKRIPSFTDGVSWDDDCVLKREYEMLKFVIDRWSFPCCADNCSVLLPEEFRGIGEEFIAIEFVDCIESADDEALEPDELGAVGESD</sequence>
<feature type="domain" description="GmrSD restriction endonucleases C-terminal" evidence="2">
    <location>
        <begin position="479"/>
        <end position="583"/>
    </location>
</feature>
<dbReference type="Pfam" id="PF07510">
    <property type="entry name" value="GmrSD_C"/>
    <property type="match status" value="1"/>
</dbReference>
<dbReference type="Proteomes" id="UP001523550">
    <property type="component" value="Unassembled WGS sequence"/>
</dbReference>
<reference evidence="3 4" key="1">
    <citation type="submission" date="2022-03" db="EMBL/GenBank/DDBJ databases">
        <title>Genomic Encyclopedia of Type Strains, Phase III (KMG-III): the genomes of soil and plant-associated and newly described type strains.</title>
        <authorList>
            <person name="Whitman W."/>
        </authorList>
    </citation>
    <scope>NUCLEOTIDE SEQUENCE [LARGE SCALE GENOMIC DNA]</scope>
    <source>
        <strain evidence="3 4">BSker1</strain>
    </source>
</reference>